<organism evidence="1">
    <name type="scientific">Arundo donax</name>
    <name type="common">Giant reed</name>
    <name type="synonym">Donax arundinaceus</name>
    <dbReference type="NCBI Taxonomy" id="35708"/>
    <lineage>
        <taxon>Eukaryota</taxon>
        <taxon>Viridiplantae</taxon>
        <taxon>Streptophyta</taxon>
        <taxon>Embryophyta</taxon>
        <taxon>Tracheophyta</taxon>
        <taxon>Spermatophyta</taxon>
        <taxon>Magnoliopsida</taxon>
        <taxon>Liliopsida</taxon>
        <taxon>Poales</taxon>
        <taxon>Poaceae</taxon>
        <taxon>PACMAD clade</taxon>
        <taxon>Arundinoideae</taxon>
        <taxon>Arundineae</taxon>
        <taxon>Arundo</taxon>
    </lineage>
</organism>
<name>A0A0A9BI23_ARUDO</name>
<protein>
    <submittedName>
        <fullName evidence="1">Uncharacterized protein</fullName>
    </submittedName>
</protein>
<dbReference type="EMBL" id="GBRH01237015">
    <property type="protein sequence ID" value="JAD60880.1"/>
    <property type="molecule type" value="Transcribed_RNA"/>
</dbReference>
<dbReference type="AlphaFoldDB" id="A0A0A9BI23"/>
<proteinExistence type="predicted"/>
<reference evidence="1" key="1">
    <citation type="submission" date="2014-09" db="EMBL/GenBank/DDBJ databases">
        <authorList>
            <person name="Magalhaes I.L.F."/>
            <person name="Oliveira U."/>
            <person name="Santos F.R."/>
            <person name="Vidigal T.H.D.A."/>
            <person name="Brescovit A.D."/>
            <person name="Santos A.J."/>
        </authorList>
    </citation>
    <scope>NUCLEOTIDE SEQUENCE</scope>
    <source>
        <tissue evidence="1">Shoot tissue taken approximately 20 cm above the soil surface</tissue>
    </source>
</reference>
<evidence type="ECO:0000313" key="1">
    <source>
        <dbReference type="EMBL" id="JAD60880.1"/>
    </source>
</evidence>
<sequence length="49" mass="5542">MVLKKTTAACQTSTLCPCMYSRGRFSSFCALVHVYNYALLDLKYKLGFP</sequence>
<reference evidence="1" key="2">
    <citation type="journal article" date="2015" name="Data Brief">
        <title>Shoot transcriptome of the giant reed, Arundo donax.</title>
        <authorList>
            <person name="Barrero R.A."/>
            <person name="Guerrero F.D."/>
            <person name="Moolhuijzen P."/>
            <person name="Goolsby J.A."/>
            <person name="Tidwell J."/>
            <person name="Bellgard S.E."/>
            <person name="Bellgard M.I."/>
        </authorList>
    </citation>
    <scope>NUCLEOTIDE SEQUENCE</scope>
    <source>
        <tissue evidence="1">Shoot tissue taken approximately 20 cm above the soil surface</tissue>
    </source>
</reference>
<accession>A0A0A9BI23</accession>